<keyword evidence="2 5" id="KW-0547">Nucleotide-binding</keyword>
<keyword evidence="8" id="KW-1185">Reference proteome</keyword>
<dbReference type="GO" id="GO:0005524">
    <property type="term" value="F:ATP binding"/>
    <property type="evidence" value="ECO:0007669"/>
    <property type="project" value="UniProtKB-UniRule"/>
</dbReference>
<evidence type="ECO:0000256" key="5">
    <source>
        <dbReference type="HAMAP-Rule" id="MF_00524"/>
    </source>
</evidence>
<dbReference type="CDD" id="cd24008">
    <property type="entry name" value="ASKHA_NBD_GLK"/>
    <property type="match status" value="1"/>
</dbReference>
<sequence length="403" mass="42546">MLVQATGGARGDRTWHRGKCEARGEMVQPGQASVAAREQAWVQTYTERDPAACVYAGGFPTGMIVDSPMAASPSVSTFTSADAPVLVADIGGTNARFALADISGARPTVREAHSLPNADFASLQHAAEHYLERTGARPKRAAIAVASPVNTDEIRLTNRAWSFNQRELRQALALDELRMVNDFGAVAWAVPALQGEDRVHLYGPVEALGAGPVSVLGPGTGLGVGLLVGSEAAGWHVVETEGGHASFAPLNAEEEAIARWLAARHGRVSNERLLCGHGLSCIDAVLRGEPTGREAVLRSPAEVVRLALDGHDQAARRALARFCAVLGSVAGDIALTHGARCVTIAGGMVPRFLPFLRSSAFRERFLAKGRFVAYLEAVAVQVVTHPYPGLLGAAMSMRETGGR</sequence>
<evidence type="ECO:0000256" key="2">
    <source>
        <dbReference type="ARBA" id="ARBA00022741"/>
    </source>
</evidence>
<dbReference type="InterPro" id="IPR003836">
    <property type="entry name" value="Glucokinase"/>
</dbReference>
<dbReference type="GO" id="GO:0005829">
    <property type="term" value="C:cytosol"/>
    <property type="evidence" value="ECO:0007669"/>
    <property type="project" value="TreeGrafter"/>
</dbReference>
<dbReference type="GO" id="GO:0004340">
    <property type="term" value="F:glucokinase activity"/>
    <property type="evidence" value="ECO:0007669"/>
    <property type="project" value="UniProtKB-UniRule"/>
</dbReference>
<keyword evidence="5" id="KW-0324">Glycolysis</keyword>
<comment type="similarity">
    <text evidence="5 6">Belongs to the bacterial glucokinase family.</text>
</comment>
<protein>
    <recommendedName>
        <fullName evidence="5">Glucokinase</fullName>
        <ecNumber evidence="5">2.7.1.2</ecNumber>
    </recommendedName>
    <alternativeName>
        <fullName evidence="5">Glucose kinase</fullName>
    </alternativeName>
</protein>
<dbReference type="KEGG" id="lyj:FKV23_16045"/>
<dbReference type="GO" id="GO:0006096">
    <property type="term" value="P:glycolytic process"/>
    <property type="evidence" value="ECO:0007669"/>
    <property type="project" value="UniProtKB-UniRule"/>
</dbReference>
<comment type="subcellular location">
    <subcellularLocation>
        <location evidence="5">Cytoplasm</location>
    </subcellularLocation>
</comment>
<dbReference type="PANTHER" id="PTHR47690">
    <property type="entry name" value="GLUCOKINASE"/>
    <property type="match status" value="1"/>
</dbReference>
<dbReference type="Proteomes" id="UP000317199">
    <property type="component" value="Chromosome"/>
</dbReference>
<keyword evidence="5" id="KW-0963">Cytoplasm</keyword>
<dbReference type="Gene3D" id="3.30.420.40">
    <property type="match status" value="1"/>
</dbReference>
<evidence type="ECO:0000256" key="3">
    <source>
        <dbReference type="ARBA" id="ARBA00022777"/>
    </source>
</evidence>
<organism evidence="7 8">
    <name type="scientific">Marilutibacter alkalisoli</name>
    <dbReference type="NCBI Taxonomy" id="2591633"/>
    <lineage>
        <taxon>Bacteria</taxon>
        <taxon>Pseudomonadati</taxon>
        <taxon>Pseudomonadota</taxon>
        <taxon>Gammaproteobacteria</taxon>
        <taxon>Lysobacterales</taxon>
        <taxon>Lysobacteraceae</taxon>
        <taxon>Marilutibacter</taxon>
    </lineage>
</organism>
<accession>A0A514BVP5</accession>
<dbReference type="EMBL" id="CP041242">
    <property type="protein sequence ID" value="QDH71437.1"/>
    <property type="molecule type" value="Genomic_DNA"/>
</dbReference>
<keyword evidence="4 5" id="KW-0067">ATP-binding</keyword>
<evidence type="ECO:0000313" key="7">
    <source>
        <dbReference type="EMBL" id="QDH71437.1"/>
    </source>
</evidence>
<keyword evidence="3 5" id="KW-0418">Kinase</keyword>
<comment type="catalytic activity">
    <reaction evidence="5">
        <text>D-glucose + ATP = D-glucose 6-phosphate + ADP + H(+)</text>
        <dbReference type="Rhea" id="RHEA:17825"/>
        <dbReference type="ChEBI" id="CHEBI:4167"/>
        <dbReference type="ChEBI" id="CHEBI:15378"/>
        <dbReference type="ChEBI" id="CHEBI:30616"/>
        <dbReference type="ChEBI" id="CHEBI:61548"/>
        <dbReference type="ChEBI" id="CHEBI:456216"/>
        <dbReference type="EC" id="2.7.1.2"/>
    </reaction>
</comment>
<gene>
    <name evidence="5 7" type="primary">glk</name>
    <name evidence="7" type="ORF">FKV23_16045</name>
</gene>
<dbReference type="SUPFAM" id="SSF53067">
    <property type="entry name" value="Actin-like ATPase domain"/>
    <property type="match status" value="1"/>
</dbReference>
<dbReference type="OrthoDB" id="9800595at2"/>
<dbReference type="InterPro" id="IPR050201">
    <property type="entry name" value="Bacterial_glucokinase"/>
</dbReference>
<evidence type="ECO:0000313" key="8">
    <source>
        <dbReference type="Proteomes" id="UP000317199"/>
    </source>
</evidence>
<evidence type="ECO:0000256" key="6">
    <source>
        <dbReference type="RuleBase" id="RU004046"/>
    </source>
</evidence>
<evidence type="ECO:0000256" key="4">
    <source>
        <dbReference type="ARBA" id="ARBA00022840"/>
    </source>
</evidence>
<evidence type="ECO:0000256" key="1">
    <source>
        <dbReference type="ARBA" id="ARBA00022679"/>
    </source>
</evidence>
<dbReference type="PANTHER" id="PTHR47690:SF1">
    <property type="entry name" value="GLUCOKINASE"/>
    <property type="match status" value="1"/>
</dbReference>
<dbReference type="HAMAP" id="MF_00524">
    <property type="entry name" value="Glucokinase"/>
    <property type="match status" value="1"/>
</dbReference>
<keyword evidence="1 5" id="KW-0808">Transferase</keyword>
<name>A0A514BVP5_9GAMM</name>
<dbReference type="AlphaFoldDB" id="A0A514BVP5"/>
<dbReference type="GO" id="GO:0005536">
    <property type="term" value="F:D-glucose binding"/>
    <property type="evidence" value="ECO:0007669"/>
    <property type="project" value="InterPro"/>
</dbReference>
<dbReference type="Gene3D" id="3.40.367.20">
    <property type="match status" value="1"/>
</dbReference>
<proteinExistence type="inferred from homology"/>
<dbReference type="NCBIfam" id="TIGR00749">
    <property type="entry name" value="glk"/>
    <property type="match status" value="1"/>
</dbReference>
<feature type="binding site" evidence="5">
    <location>
        <begin position="88"/>
        <end position="93"/>
    </location>
    <ligand>
        <name>ATP</name>
        <dbReference type="ChEBI" id="CHEBI:30616"/>
    </ligand>
</feature>
<dbReference type="EC" id="2.7.1.2" evidence="5"/>
<reference evidence="7 8" key="1">
    <citation type="submission" date="2019-06" db="EMBL/GenBank/DDBJ databases">
        <title>Lysobacter alkalisoli sp. nov. isolated from saline-alkali soil.</title>
        <authorList>
            <person name="Sun J.-Q."/>
            <person name="Xu L."/>
        </authorList>
    </citation>
    <scope>NUCLEOTIDE SEQUENCE [LARGE SCALE GENOMIC DNA]</scope>
    <source>
        <strain evidence="7 8">SJ-36</strain>
    </source>
</reference>
<dbReference type="InterPro" id="IPR043129">
    <property type="entry name" value="ATPase_NBD"/>
</dbReference>
<dbReference type="Pfam" id="PF02685">
    <property type="entry name" value="Glucokinase"/>
    <property type="match status" value="1"/>
</dbReference>